<dbReference type="EC" id="3.1.4.4" evidence="3"/>
<evidence type="ECO:0000256" key="4">
    <source>
        <dbReference type="ARBA" id="ARBA00022801"/>
    </source>
</evidence>
<keyword evidence="6" id="KW-0443">Lipid metabolism</keyword>
<dbReference type="Pfam" id="PF13091">
    <property type="entry name" value="PLDc_2"/>
    <property type="match status" value="1"/>
</dbReference>
<organism evidence="8 9">
    <name type="scientific">Vibrio lentus</name>
    <dbReference type="NCBI Taxonomy" id="136468"/>
    <lineage>
        <taxon>Bacteria</taxon>
        <taxon>Pseudomonadati</taxon>
        <taxon>Pseudomonadota</taxon>
        <taxon>Gammaproteobacteria</taxon>
        <taxon>Vibrionales</taxon>
        <taxon>Vibrionaceae</taxon>
        <taxon>Vibrio</taxon>
    </lineage>
</organism>
<evidence type="ECO:0000256" key="5">
    <source>
        <dbReference type="ARBA" id="ARBA00022963"/>
    </source>
</evidence>
<proteinExistence type="inferred from homology"/>
<comment type="similarity">
    <text evidence="2">Belongs to the phospholipase D family.</text>
</comment>
<evidence type="ECO:0000256" key="6">
    <source>
        <dbReference type="ARBA" id="ARBA00023098"/>
    </source>
</evidence>
<dbReference type="Proteomes" id="UP000235554">
    <property type="component" value="Unassembled WGS sequence"/>
</dbReference>
<dbReference type="InterPro" id="IPR051406">
    <property type="entry name" value="PLD_domain"/>
</dbReference>
<feature type="domain" description="PLD phosphodiesterase" evidence="7">
    <location>
        <begin position="277"/>
        <end position="304"/>
    </location>
</feature>
<sequence length="338" mass="38325">MSKLFDRIQDLAEEIGAFPLGNCSPSDDPDMQTAYVYSFLDIVRRFLGSVKRLDNSLIQSEIAQINTDIQIISEAYDLKAELVNVIDLINDLKEQQALKIIDSTVVSPQLASKLLDHIVENLETESANSLPVICENYGLSSGDVAEAFKSKRNYIHSRTAHLQPNEIKSLAIRMQGKYAGIELDRLLSDILSNKTDLNMVSEFEDIKERLIRELSSAKYVIWVAVAWFTDRDLANLLYRKAKQGVNVQIVINDDEINSTLSSGLKEHFETYLVPKSSRKLMHNKFCVIDLQTVVHGSYNWTNKAQYNNETATKIDSVAQAKQFADEFIRLKSMVRKLI</sequence>
<evidence type="ECO:0000256" key="3">
    <source>
        <dbReference type="ARBA" id="ARBA00012027"/>
    </source>
</evidence>
<dbReference type="Gene3D" id="3.30.870.10">
    <property type="entry name" value="Endonuclease Chain A"/>
    <property type="match status" value="1"/>
</dbReference>
<evidence type="ECO:0000256" key="2">
    <source>
        <dbReference type="ARBA" id="ARBA00008664"/>
    </source>
</evidence>
<dbReference type="InterPro" id="IPR025202">
    <property type="entry name" value="PLD-like_dom"/>
</dbReference>
<dbReference type="AlphaFoldDB" id="A0A855IKV9"/>
<name>A0A855IKV9_9VIBR</name>
<dbReference type="SUPFAM" id="SSF56024">
    <property type="entry name" value="Phospholipase D/nuclease"/>
    <property type="match status" value="1"/>
</dbReference>
<dbReference type="GO" id="GO:0016042">
    <property type="term" value="P:lipid catabolic process"/>
    <property type="evidence" value="ECO:0007669"/>
    <property type="project" value="UniProtKB-KW"/>
</dbReference>
<keyword evidence="4" id="KW-0378">Hydrolase</keyword>
<dbReference type="EMBL" id="MCZJ01000047">
    <property type="protein sequence ID" value="PMM53705.1"/>
    <property type="molecule type" value="Genomic_DNA"/>
</dbReference>
<reference evidence="9" key="1">
    <citation type="submission" date="2016-07" db="EMBL/GenBank/DDBJ databases">
        <title>Nontailed viruses are major unrecognized killers of bacteria in the ocean.</title>
        <authorList>
            <person name="Kauffman K."/>
            <person name="Hussain F."/>
            <person name="Yang J."/>
            <person name="Arevalo P."/>
            <person name="Brown J."/>
            <person name="Cutler M."/>
            <person name="Kelly L."/>
            <person name="Polz M.F."/>
        </authorList>
    </citation>
    <scope>NUCLEOTIDE SEQUENCE [LARGE SCALE GENOMIC DNA]</scope>
    <source>
        <strain evidence="9">10N.261.48.A1</strain>
    </source>
</reference>
<evidence type="ECO:0000313" key="9">
    <source>
        <dbReference type="Proteomes" id="UP000235554"/>
    </source>
</evidence>
<protein>
    <recommendedName>
        <fullName evidence="3">phospholipase D</fullName>
        <ecNumber evidence="3">3.1.4.4</ecNumber>
    </recommendedName>
</protein>
<keyword evidence="5" id="KW-0442">Lipid degradation</keyword>
<accession>A0A855IKV9</accession>
<dbReference type="PANTHER" id="PTHR43856:SF1">
    <property type="entry name" value="MITOCHONDRIAL CARDIOLIPIN HYDROLASE"/>
    <property type="match status" value="1"/>
</dbReference>
<comment type="catalytic activity">
    <reaction evidence="1">
        <text>a 1,2-diacyl-sn-glycero-3-phosphocholine + H2O = a 1,2-diacyl-sn-glycero-3-phosphate + choline + H(+)</text>
        <dbReference type="Rhea" id="RHEA:14445"/>
        <dbReference type="ChEBI" id="CHEBI:15354"/>
        <dbReference type="ChEBI" id="CHEBI:15377"/>
        <dbReference type="ChEBI" id="CHEBI:15378"/>
        <dbReference type="ChEBI" id="CHEBI:57643"/>
        <dbReference type="ChEBI" id="CHEBI:58608"/>
        <dbReference type="EC" id="3.1.4.4"/>
    </reaction>
</comment>
<dbReference type="CDD" id="cd09174">
    <property type="entry name" value="PLDc_Nuc_like_unchar2"/>
    <property type="match status" value="1"/>
</dbReference>
<evidence type="ECO:0000313" key="8">
    <source>
        <dbReference type="EMBL" id="PMM53705.1"/>
    </source>
</evidence>
<dbReference type="GO" id="GO:0016891">
    <property type="term" value="F:RNA endonuclease activity producing 5'-phosphomonoesters, hydrolytic mechanism"/>
    <property type="evidence" value="ECO:0007669"/>
    <property type="project" value="TreeGrafter"/>
</dbReference>
<dbReference type="PANTHER" id="PTHR43856">
    <property type="entry name" value="CARDIOLIPIN HYDROLASE"/>
    <property type="match status" value="1"/>
</dbReference>
<gene>
    <name evidence="8" type="ORF">BCT50_14835</name>
</gene>
<dbReference type="GO" id="GO:0006793">
    <property type="term" value="P:phosphorus metabolic process"/>
    <property type="evidence" value="ECO:0007669"/>
    <property type="project" value="UniProtKB-ARBA"/>
</dbReference>
<dbReference type="InterPro" id="IPR001736">
    <property type="entry name" value="PLipase_D/transphosphatidylase"/>
</dbReference>
<dbReference type="PROSITE" id="PS50035">
    <property type="entry name" value="PLD"/>
    <property type="match status" value="1"/>
</dbReference>
<comment type="caution">
    <text evidence="8">The sequence shown here is derived from an EMBL/GenBank/DDBJ whole genome shotgun (WGS) entry which is preliminary data.</text>
</comment>
<dbReference type="RefSeq" id="WP_102555172.1">
    <property type="nucleotide sequence ID" value="NZ_MCZJ01000047.1"/>
</dbReference>
<evidence type="ECO:0000259" key="7">
    <source>
        <dbReference type="PROSITE" id="PS50035"/>
    </source>
</evidence>
<dbReference type="GO" id="GO:0004630">
    <property type="term" value="F:phospholipase D activity"/>
    <property type="evidence" value="ECO:0007669"/>
    <property type="project" value="UniProtKB-EC"/>
</dbReference>
<evidence type="ECO:0000256" key="1">
    <source>
        <dbReference type="ARBA" id="ARBA00000798"/>
    </source>
</evidence>